<proteinExistence type="predicted"/>
<evidence type="ECO:0000313" key="4">
    <source>
        <dbReference type="Proteomes" id="UP001589587"/>
    </source>
</evidence>
<organism evidence="3 4">
    <name type="scientific">Rhodococcus baikonurensis</name>
    <dbReference type="NCBI Taxonomy" id="172041"/>
    <lineage>
        <taxon>Bacteria</taxon>
        <taxon>Bacillati</taxon>
        <taxon>Actinomycetota</taxon>
        <taxon>Actinomycetes</taxon>
        <taxon>Mycobacteriales</taxon>
        <taxon>Nocardiaceae</taxon>
        <taxon>Rhodococcus</taxon>
        <taxon>Rhodococcus erythropolis group</taxon>
    </lineage>
</organism>
<keyword evidence="4" id="KW-1185">Reference proteome</keyword>
<dbReference type="RefSeq" id="WP_378377558.1">
    <property type="nucleotide sequence ID" value="NZ_JBHMAS010000124.1"/>
</dbReference>
<feature type="region of interest" description="Disordered" evidence="1">
    <location>
        <begin position="28"/>
        <end position="52"/>
    </location>
</feature>
<accession>A0ABV5XSI4</accession>
<gene>
    <name evidence="3" type="ORF">ACFFQ6_37625</name>
</gene>
<dbReference type="PROSITE" id="PS51674">
    <property type="entry name" value="4FE4S_WBL"/>
    <property type="match status" value="1"/>
</dbReference>
<feature type="non-terminal residue" evidence="3">
    <location>
        <position position="52"/>
    </location>
</feature>
<evidence type="ECO:0000256" key="1">
    <source>
        <dbReference type="SAM" id="MobiDB-lite"/>
    </source>
</evidence>
<dbReference type="Proteomes" id="UP001589587">
    <property type="component" value="Unassembled WGS sequence"/>
</dbReference>
<name>A0ABV5XSI4_9NOCA</name>
<dbReference type="InterPro" id="IPR034768">
    <property type="entry name" value="4FE4S_WBL"/>
</dbReference>
<dbReference type="Pfam" id="PF02467">
    <property type="entry name" value="Whib"/>
    <property type="match status" value="1"/>
</dbReference>
<sequence length="52" mass="5455">MGFADSADLSELPLLGSCREYALGAGEPYGTWGGMTEADRKLGSSFDPVGDR</sequence>
<protein>
    <submittedName>
        <fullName evidence="3">WhiB family transcriptional regulator</fullName>
    </submittedName>
</protein>
<reference evidence="3 4" key="1">
    <citation type="submission" date="2024-09" db="EMBL/GenBank/DDBJ databases">
        <authorList>
            <person name="Sun Q."/>
            <person name="Mori K."/>
        </authorList>
    </citation>
    <scope>NUCLEOTIDE SEQUENCE [LARGE SCALE GENOMIC DNA]</scope>
    <source>
        <strain evidence="3 4">JCM 11411</strain>
    </source>
</reference>
<evidence type="ECO:0000259" key="2">
    <source>
        <dbReference type="PROSITE" id="PS51674"/>
    </source>
</evidence>
<evidence type="ECO:0000313" key="3">
    <source>
        <dbReference type="EMBL" id="MFB9785423.1"/>
    </source>
</evidence>
<feature type="domain" description="4Fe-4S Wbl-type" evidence="2">
    <location>
        <begin position="1"/>
        <end position="42"/>
    </location>
</feature>
<comment type="caution">
    <text evidence="3">The sequence shown here is derived from an EMBL/GenBank/DDBJ whole genome shotgun (WGS) entry which is preliminary data.</text>
</comment>
<dbReference type="EMBL" id="JBHMAS010000124">
    <property type="protein sequence ID" value="MFB9785423.1"/>
    <property type="molecule type" value="Genomic_DNA"/>
</dbReference>